<dbReference type="RefSeq" id="WP_263342245.1">
    <property type="nucleotide sequence ID" value="NZ_JAGSYH010000010.1"/>
</dbReference>
<evidence type="ECO:0000259" key="1">
    <source>
        <dbReference type="Pfam" id="PF20258"/>
    </source>
</evidence>
<organism evidence="2 3">
    <name type="scientific">Acidicapsa dinghuensis</name>
    <dbReference type="NCBI Taxonomy" id="2218256"/>
    <lineage>
        <taxon>Bacteria</taxon>
        <taxon>Pseudomonadati</taxon>
        <taxon>Acidobacteriota</taxon>
        <taxon>Terriglobia</taxon>
        <taxon>Terriglobales</taxon>
        <taxon>Acidobacteriaceae</taxon>
        <taxon>Acidicapsa</taxon>
    </lineage>
</organism>
<reference evidence="3" key="1">
    <citation type="journal article" date="2019" name="Int. J. Syst. Evol. Microbiol.">
        <title>The Global Catalogue of Microorganisms (GCM) 10K type strain sequencing project: providing services to taxonomists for standard genome sequencing and annotation.</title>
        <authorList>
            <consortium name="The Broad Institute Genomics Platform"/>
            <consortium name="The Broad Institute Genome Sequencing Center for Infectious Disease"/>
            <person name="Wu L."/>
            <person name="Ma J."/>
        </authorList>
    </citation>
    <scope>NUCLEOTIDE SEQUENCE [LARGE SCALE GENOMIC DNA]</scope>
    <source>
        <strain evidence="3">JCM 4087</strain>
    </source>
</reference>
<dbReference type="Proteomes" id="UP001596091">
    <property type="component" value="Unassembled WGS sequence"/>
</dbReference>
<sequence length="84" mass="9252">MAFLIVLHDNAKSQIRYCRAAQASPSGSPPASMCPNLPVAQVCHRFIRRATRKKSIFDEPQRVIPGHSAVFYDGDEVLGGGWIL</sequence>
<accession>A0ABW1EIS5</accession>
<keyword evidence="3" id="KW-1185">Reference proteome</keyword>
<dbReference type="Pfam" id="PF20258">
    <property type="entry name" value="tRNA_Me_trans_C"/>
    <property type="match status" value="1"/>
</dbReference>
<name>A0ABW1EIS5_9BACT</name>
<feature type="domain" description="tRNA-specific 2-thiouridylase MnmA-like C-terminal" evidence="1">
    <location>
        <begin position="56"/>
        <end position="83"/>
    </location>
</feature>
<comment type="caution">
    <text evidence="2">The sequence shown here is derived from an EMBL/GenBank/DDBJ whole genome shotgun (WGS) entry which is preliminary data.</text>
</comment>
<evidence type="ECO:0000313" key="2">
    <source>
        <dbReference type="EMBL" id="MFC5863895.1"/>
    </source>
</evidence>
<proteinExistence type="predicted"/>
<dbReference type="EMBL" id="JBHSPH010000007">
    <property type="protein sequence ID" value="MFC5863895.1"/>
    <property type="molecule type" value="Genomic_DNA"/>
</dbReference>
<protein>
    <submittedName>
        <fullName evidence="2">Aminomethyltransferase beta-barrel domain-containing protein</fullName>
    </submittedName>
</protein>
<gene>
    <name evidence="2" type="ORF">ACFPT7_16420</name>
</gene>
<dbReference type="Gene3D" id="2.40.30.10">
    <property type="entry name" value="Translation factors"/>
    <property type="match status" value="1"/>
</dbReference>
<evidence type="ECO:0000313" key="3">
    <source>
        <dbReference type="Proteomes" id="UP001596091"/>
    </source>
</evidence>
<dbReference type="InterPro" id="IPR046885">
    <property type="entry name" value="MnmA-like_C"/>
</dbReference>